<evidence type="ECO:0000313" key="12">
    <source>
        <dbReference type="Proteomes" id="UP000016923"/>
    </source>
</evidence>
<dbReference type="GO" id="GO:0005524">
    <property type="term" value="F:ATP binding"/>
    <property type="evidence" value="ECO:0007669"/>
    <property type="project" value="UniProtKB-UniRule"/>
</dbReference>
<comment type="catalytic activity">
    <reaction evidence="8">
        <text>L-seryl-[protein] + ATP = O-phospho-L-seryl-[protein] + ADP + H(+)</text>
        <dbReference type="Rhea" id="RHEA:17989"/>
        <dbReference type="Rhea" id="RHEA-COMP:9863"/>
        <dbReference type="Rhea" id="RHEA-COMP:11604"/>
        <dbReference type="ChEBI" id="CHEBI:15378"/>
        <dbReference type="ChEBI" id="CHEBI:29999"/>
        <dbReference type="ChEBI" id="CHEBI:30616"/>
        <dbReference type="ChEBI" id="CHEBI:83421"/>
        <dbReference type="ChEBI" id="CHEBI:456216"/>
        <dbReference type="EC" id="2.7.11.1"/>
    </reaction>
</comment>
<dbReference type="STRING" id="1262450.S3C899"/>
<accession>S3C899</accession>
<evidence type="ECO:0000259" key="10">
    <source>
        <dbReference type="PROSITE" id="PS50011"/>
    </source>
</evidence>
<dbReference type="EC" id="2.7.11.1" evidence="1"/>
<keyword evidence="6 9" id="KW-0067">ATP-binding</keyword>
<feature type="binding site" evidence="9">
    <location>
        <position position="65"/>
    </location>
    <ligand>
        <name>ATP</name>
        <dbReference type="ChEBI" id="CHEBI:30616"/>
    </ligand>
</feature>
<evidence type="ECO:0000256" key="6">
    <source>
        <dbReference type="ARBA" id="ARBA00022840"/>
    </source>
</evidence>
<sequence length="438" mass="49379">MQVSQYHWVYGTECPDGYSPGGYHPVCIGDVLKQRYRIVEKLGYGGYSTVWLAHDSDVGKYVALKIATARGGTDAVARETKTLKDLQDAKDGTYPGRRLLPTVLDTFQVIRPNGTHTCYTTAPARDNLRSACETYLFPLPVARALAGGLAQAVAYIHSRGYVHGDLHLRNILAQLPCNFTNALSVDQFYDKYDQPETTDIERRDGQPLTAATDRGVPLHVVHAFRGWALEANDYTLADARIILSDFGESFRPDKQPKLGRDCHTPQPMRPLEARFAPDAPLSFSADVWTLAIALWDLVAINGFVSADFAYPDEIVAQYIDVFGPLPAAWRNSEDWREHQAHFFDEQGIRRDARQGLWRSLDMAFEEGVQKWRRKDGVGELSDNEKAAFLDLIRRMVVYDPAQRLTMDGVLQSEWMQQWALPAWLEAETAAQERAKEVK</sequence>
<dbReference type="PANTHER" id="PTHR47634:SF9">
    <property type="entry name" value="PROTEIN KINASE DOMAIN-CONTAINING PROTEIN-RELATED"/>
    <property type="match status" value="1"/>
</dbReference>
<protein>
    <recommendedName>
        <fullName evidence="1">non-specific serine/threonine protein kinase</fullName>
        <ecNumber evidence="1">2.7.11.1</ecNumber>
    </recommendedName>
</protein>
<dbReference type="eggNOG" id="KOG1290">
    <property type="taxonomic scope" value="Eukaryota"/>
</dbReference>
<dbReference type="Gene3D" id="1.10.510.10">
    <property type="entry name" value="Transferase(Phosphotransferase) domain 1"/>
    <property type="match status" value="1"/>
</dbReference>
<dbReference type="Gene3D" id="3.30.200.20">
    <property type="entry name" value="Phosphorylase Kinase, domain 1"/>
    <property type="match status" value="1"/>
</dbReference>
<dbReference type="Pfam" id="PF00069">
    <property type="entry name" value="Pkinase"/>
    <property type="match status" value="1"/>
</dbReference>
<dbReference type="AlphaFoldDB" id="S3C899"/>
<dbReference type="PROSITE" id="PS50011">
    <property type="entry name" value="PROTEIN_KINASE_DOM"/>
    <property type="match status" value="1"/>
</dbReference>
<evidence type="ECO:0000256" key="5">
    <source>
        <dbReference type="ARBA" id="ARBA00022777"/>
    </source>
</evidence>
<name>S3C899_OPHP1</name>
<evidence type="ECO:0000256" key="4">
    <source>
        <dbReference type="ARBA" id="ARBA00022741"/>
    </source>
</evidence>
<evidence type="ECO:0000313" key="11">
    <source>
        <dbReference type="EMBL" id="EPE09067.1"/>
    </source>
</evidence>
<evidence type="ECO:0000256" key="3">
    <source>
        <dbReference type="ARBA" id="ARBA00022679"/>
    </source>
</evidence>
<dbReference type="GO" id="GO:0050684">
    <property type="term" value="P:regulation of mRNA processing"/>
    <property type="evidence" value="ECO:0007669"/>
    <property type="project" value="TreeGrafter"/>
</dbReference>
<dbReference type="InterPro" id="IPR000719">
    <property type="entry name" value="Prot_kinase_dom"/>
</dbReference>
<evidence type="ECO:0000256" key="2">
    <source>
        <dbReference type="ARBA" id="ARBA00022527"/>
    </source>
</evidence>
<dbReference type="PANTHER" id="PTHR47634">
    <property type="entry name" value="PROTEIN KINASE DOMAIN-CONTAINING PROTEIN-RELATED"/>
    <property type="match status" value="1"/>
</dbReference>
<organism evidence="11 12">
    <name type="scientific">Ophiostoma piceae (strain UAMH 11346)</name>
    <name type="common">Sap stain fungus</name>
    <dbReference type="NCBI Taxonomy" id="1262450"/>
    <lineage>
        <taxon>Eukaryota</taxon>
        <taxon>Fungi</taxon>
        <taxon>Dikarya</taxon>
        <taxon>Ascomycota</taxon>
        <taxon>Pezizomycotina</taxon>
        <taxon>Sordariomycetes</taxon>
        <taxon>Sordariomycetidae</taxon>
        <taxon>Ophiostomatales</taxon>
        <taxon>Ophiostomataceae</taxon>
        <taxon>Ophiostoma</taxon>
    </lineage>
</organism>
<evidence type="ECO:0000256" key="8">
    <source>
        <dbReference type="ARBA" id="ARBA00048679"/>
    </source>
</evidence>
<dbReference type="InterPro" id="IPR017441">
    <property type="entry name" value="Protein_kinase_ATP_BS"/>
</dbReference>
<dbReference type="VEuPathDB" id="FungiDB:F503_06843"/>
<dbReference type="InterPro" id="IPR011009">
    <property type="entry name" value="Kinase-like_dom_sf"/>
</dbReference>
<feature type="domain" description="Protein kinase" evidence="10">
    <location>
        <begin position="36"/>
        <end position="415"/>
    </location>
</feature>
<dbReference type="OrthoDB" id="5979581at2759"/>
<dbReference type="InterPro" id="IPR051334">
    <property type="entry name" value="SRPK"/>
</dbReference>
<keyword evidence="3" id="KW-0808">Transferase</keyword>
<dbReference type="PROSITE" id="PS00107">
    <property type="entry name" value="PROTEIN_KINASE_ATP"/>
    <property type="match status" value="1"/>
</dbReference>
<dbReference type="GO" id="GO:0000245">
    <property type="term" value="P:spliceosomal complex assembly"/>
    <property type="evidence" value="ECO:0007669"/>
    <property type="project" value="TreeGrafter"/>
</dbReference>
<dbReference type="SMART" id="SM00220">
    <property type="entry name" value="S_TKc"/>
    <property type="match status" value="1"/>
</dbReference>
<keyword evidence="2" id="KW-0723">Serine/threonine-protein kinase</keyword>
<dbReference type="GO" id="GO:0004674">
    <property type="term" value="F:protein serine/threonine kinase activity"/>
    <property type="evidence" value="ECO:0007669"/>
    <property type="project" value="UniProtKB-KW"/>
</dbReference>
<dbReference type="HOGENOM" id="CLU_000288_81_2_1"/>
<keyword evidence="5 11" id="KW-0418">Kinase</keyword>
<dbReference type="SUPFAM" id="SSF56112">
    <property type="entry name" value="Protein kinase-like (PK-like)"/>
    <property type="match status" value="1"/>
</dbReference>
<reference evidence="11 12" key="1">
    <citation type="journal article" date="2013" name="BMC Genomics">
        <title>The genome and transcriptome of the pine saprophyte Ophiostoma piceae, and a comparison with the bark beetle-associated pine pathogen Grosmannia clavigera.</title>
        <authorList>
            <person name="Haridas S."/>
            <person name="Wang Y."/>
            <person name="Lim L."/>
            <person name="Massoumi Alamouti S."/>
            <person name="Jackman S."/>
            <person name="Docking R."/>
            <person name="Robertson G."/>
            <person name="Birol I."/>
            <person name="Bohlmann J."/>
            <person name="Breuil C."/>
        </authorList>
    </citation>
    <scope>NUCLEOTIDE SEQUENCE [LARGE SCALE GENOMIC DNA]</scope>
    <source>
        <strain evidence="11 12">UAMH 11346</strain>
    </source>
</reference>
<dbReference type="Proteomes" id="UP000016923">
    <property type="component" value="Unassembled WGS sequence"/>
</dbReference>
<evidence type="ECO:0000256" key="1">
    <source>
        <dbReference type="ARBA" id="ARBA00012513"/>
    </source>
</evidence>
<comment type="catalytic activity">
    <reaction evidence="7">
        <text>L-threonyl-[protein] + ATP = O-phospho-L-threonyl-[protein] + ADP + H(+)</text>
        <dbReference type="Rhea" id="RHEA:46608"/>
        <dbReference type="Rhea" id="RHEA-COMP:11060"/>
        <dbReference type="Rhea" id="RHEA-COMP:11605"/>
        <dbReference type="ChEBI" id="CHEBI:15378"/>
        <dbReference type="ChEBI" id="CHEBI:30013"/>
        <dbReference type="ChEBI" id="CHEBI:30616"/>
        <dbReference type="ChEBI" id="CHEBI:61977"/>
        <dbReference type="ChEBI" id="CHEBI:456216"/>
        <dbReference type="EC" id="2.7.11.1"/>
    </reaction>
</comment>
<dbReference type="EMBL" id="KE148147">
    <property type="protein sequence ID" value="EPE09067.1"/>
    <property type="molecule type" value="Genomic_DNA"/>
</dbReference>
<gene>
    <name evidence="11" type="ORF">F503_06843</name>
</gene>
<dbReference type="OMA" id="WALPDCE"/>
<proteinExistence type="predicted"/>
<keyword evidence="12" id="KW-1185">Reference proteome</keyword>
<evidence type="ECO:0000256" key="7">
    <source>
        <dbReference type="ARBA" id="ARBA00047899"/>
    </source>
</evidence>
<keyword evidence="4 9" id="KW-0547">Nucleotide-binding</keyword>
<evidence type="ECO:0000256" key="9">
    <source>
        <dbReference type="PROSITE-ProRule" id="PRU10141"/>
    </source>
</evidence>